<feature type="transmembrane region" description="Helical" evidence="1">
    <location>
        <begin position="132"/>
        <end position="148"/>
    </location>
</feature>
<feature type="transmembrane region" description="Helical" evidence="1">
    <location>
        <begin position="62"/>
        <end position="89"/>
    </location>
</feature>
<dbReference type="Proteomes" id="UP000198582">
    <property type="component" value="Unassembled WGS sequence"/>
</dbReference>
<reference evidence="3 4" key="1">
    <citation type="submission" date="2016-10" db="EMBL/GenBank/DDBJ databases">
        <authorList>
            <person name="de Groot N.N."/>
        </authorList>
    </citation>
    <scope>NUCLEOTIDE SEQUENCE [LARGE SCALE GENOMIC DNA]</scope>
    <source>
        <strain evidence="3 4">DSM 44993</strain>
    </source>
</reference>
<evidence type="ECO:0000256" key="1">
    <source>
        <dbReference type="SAM" id="Phobius"/>
    </source>
</evidence>
<dbReference type="STRING" id="394193.SAMN04489732_103512"/>
<feature type="transmembrane region" description="Helical" evidence="1">
    <location>
        <begin position="289"/>
        <end position="311"/>
    </location>
</feature>
<dbReference type="AlphaFoldDB" id="A0A1H8UXE8"/>
<keyword evidence="4" id="KW-1185">Reference proteome</keyword>
<accession>A0A1H8UXE8</accession>
<dbReference type="RefSeq" id="WP_177231260.1">
    <property type="nucleotide sequence ID" value="NZ_FOEF01000003.1"/>
</dbReference>
<keyword evidence="1" id="KW-1133">Transmembrane helix</keyword>
<sequence>MATETHPAAPRAVRGPVRPGERALAPDLARGAMLLIIALANSASVFFATGPGLDKTPHGAEGVYTVFLFLFVHSRGIPLFAIMFGYALVQLARRQEAAGSTPAAVRRVLVRRNAWLFVFGLVHGILLFAGDILGAYGLVGIVFTLVLLHRGDRLYRVPLWYLGLAACTVIVLSVVVVTSLATGTPGSLSTAPTQDSPSMAAGSFGAAVADRLTEWPGTVLSMLPFILFVWVGSWAARRRVLEEPAKHLRGLRLGAALGLGVAVLGGLPMGLLGGGFLTVDPAIGPAVKLLYEGSGFFGGIGYLCLFGLLAHRLSKKMAAPRDNLMIGAVAALGQRSLSGYLFQTVAWLVLASPFLLSLGDGRGSPTFIAAGCGLAVWLATVVGAYLMQRHNYRGPAEILLRRLTYGRRG</sequence>
<proteinExistence type="predicted"/>
<name>A0A1H8UXE8_9PSEU</name>
<gene>
    <name evidence="3" type="ORF">SAMN04489732_103512</name>
</gene>
<feature type="transmembrane region" description="Helical" evidence="1">
    <location>
        <begin position="160"/>
        <end position="181"/>
    </location>
</feature>
<dbReference type="PANTHER" id="PTHR30590">
    <property type="entry name" value="INNER MEMBRANE PROTEIN"/>
    <property type="match status" value="1"/>
</dbReference>
<feature type="transmembrane region" description="Helical" evidence="1">
    <location>
        <begin position="340"/>
        <end position="359"/>
    </location>
</feature>
<protein>
    <submittedName>
        <fullName evidence="3">Uncharacterized membrane protein YeiB</fullName>
    </submittedName>
</protein>
<feature type="transmembrane region" description="Helical" evidence="1">
    <location>
        <begin position="256"/>
        <end position="277"/>
    </location>
</feature>
<dbReference type="InterPro" id="IPR007349">
    <property type="entry name" value="DUF418"/>
</dbReference>
<keyword evidence="1" id="KW-0812">Transmembrane</keyword>
<dbReference type="PANTHER" id="PTHR30590:SF2">
    <property type="entry name" value="INNER MEMBRANE PROTEIN"/>
    <property type="match status" value="1"/>
</dbReference>
<keyword evidence="1" id="KW-0472">Membrane</keyword>
<evidence type="ECO:0000259" key="2">
    <source>
        <dbReference type="Pfam" id="PF04235"/>
    </source>
</evidence>
<feature type="transmembrane region" description="Helical" evidence="1">
    <location>
        <begin position="365"/>
        <end position="386"/>
    </location>
</feature>
<dbReference type="Pfam" id="PF04235">
    <property type="entry name" value="DUF418"/>
    <property type="match status" value="1"/>
</dbReference>
<feature type="domain" description="DUF418" evidence="2">
    <location>
        <begin position="235"/>
        <end position="406"/>
    </location>
</feature>
<feature type="transmembrane region" description="Helical" evidence="1">
    <location>
        <begin position="215"/>
        <end position="236"/>
    </location>
</feature>
<dbReference type="EMBL" id="FOEF01000003">
    <property type="protein sequence ID" value="SEP07663.1"/>
    <property type="molecule type" value="Genomic_DNA"/>
</dbReference>
<evidence type="ECO:0000313" key="4">
    <source>
        <dbReference type="Proteomes" id="UP000198582"/>
    </source>
</evidence>
<feature type="transmembrane region" description="Helical" evidence="1">
    <location>
        <begin position="28"/>
        <end position="50"/>
    </location>
</feature>
<dbReference type="InterPro" id="IPR052529">
    <property type="entry name" value="Bact_Transport_Assoc"/>
</dbReference>
<evidence type="ECO:0000313" key="3">
    <source>
        <dbReference type="EMBL" id="SEP07663.1"/>
    </source>
</evidence>
<organism evidence="3 4">
    <name type="scientific">Amycolatopsis saalfeldensis</name>
    <dbReference type="NCBI Taxonomy" id="394193"/>
    <lineage>
        <taxon>Bacteria</taxon>
        <taxon>Bacillati</taxon>
        <taxon>Actinomycetota</taxon>
        <taxon>Actinomycetes</taxon>
        <taxon>Pseudonocardiales</taxon>
        <taxon>Pseudonocardiaceae</taxon>
        <taxon>Amycolatopsis</taxon>
    </lineage>
</organism>